<dbReference type="PANTHER" id="PTHR35569:SF1">
    <property type="entry name" value="CYANAMIDE HYDRATASE DDI2-RELATED"/>
    <property type="match status" value="1"/>
</dbReference>
<protein>
    <recommendedName>
        <fullName evidence="3">HD domain-containing protein</fullName>
    </recommendedName>
</protein>
<dbReference type="OrthoDB" id="409121at2759"/>
<dbReference type="Gene3D" id="1.10.3210.10">
    <property type="entry name" value="Hypothetical protein af1432"/>
    <property type="match status" value="1"/>
</dbReference>
<dbReference type="InterPro" id="IPR017771">
    <property type="entry name" value="Cyanamide_hydratase_HD"/>
</dbReference>
<dbReference type="SUPFAM" id="SSF109604">
    <property type="entry name" value="HD-domain/PDEase-like"/>
    <property type="match status" value="1"/>
</dbReference>
<organism evidence="1 2">
    <name type="scientific">Emergomyces pasteurianus Ep9510</name>
    <dbReference type="NCBI Taxonomy" id="1447872"/>
    <lineage>
        <taxon>Eukaryota</taxon>
        <taxon>Fungi</taxon>
        <taxon>Dikarya</taxon>
        <taxon>Ascomycota</taxon>
        <taxon>Pezizomycotina</taxon>
        <taxon>Eurotiomycetes</taxon>
        <taxon>Eurotiomycetidae</taxon>
        <taxon>Onygenales</taxon>
        <taxon>Ajellomycetaceae</taxon>
        <taxon>Emergomyces</taxon>
    </lineage>
</organism>
<dbReference type="VEuPathDB" id="FungiDB:AJ78_01688"/>
<reference evidence="1 2" key="1">
    <citation type="submission" date="2015-07" db="EMBL/GenBank/DDBJ databases">
        <title>Emmonsia species relationships and genome sequence.</title>
        <authorList>
            <consortium name="The Broad Institute Genomics Platform"/>
            <person name="Cuomo C.A."/>
            <person name="Munoz J.F."/>
            <person name="Imamovic A."/>
            <person name="Priest M.E."/>
            <person name="Young S."/>
            <person name="Clay O.K."/>
            <person name="McEwen J.G."/>
        </authorList>
    </citation>
    <scope>NUCLEOTIDE SEQUENCE [LARGE SCALE GENOMIC DNA]</scope>
    <source>
        <strain evidence="1 2">UAMH 9510</strain>
    </source>
</reference>
<dbReference type="Proteomes" id="UP000182235">
    <property type="component" value="Unassembled WGS sequence"/>
</dbReference>
<dbReference type="InterPro" id="IPR003607">
    <property type="entry name" value="HD/PDEase_dom"/>
</dbReference>
<accession>A0A1J9QQ51</accession>
<dbReference type="STRING" id="1447872.A0A1J9QQ51"/>
<dbReference type="PANTHER" id="PTHR35569">
    <property type="entry name" value="CYANAMIDE HYDRATASE DDI2-RELATED"/>
    <property type="match status" value="1"/>
</dbReference>
<dbReference type="AlphaFoldDB" id="A0A1J9QQ51"/>
<evidence type="ECO:0008006" key="3">
    <source>
        <dbReference type="Google" id="ProtNLM"/>
    </source>
</evidence>
<dbReference type="NCBIfam" id="TIGR03401">
    <property type="entry name" value="cyanamide_fam"/>
    <property type="match status" value="1"/>
</dbReference>
<keyword evidence="2" id="KW-1185">Reference proteome</keyword>
<name>A0A1J9QQ51_9EURO</name>
<evidence type="ECO:0000313" key="1">
    <source>
        <dbReference type="EMBL" id="OJD18311.1"/>
    </source>
</evidence>
<dbReference type="CDD" id="cd00077">
    <property type="entry name" value="HDc"/>
    <property type="match status" value="1"/>
</dbReference>
<gene>
    <name evidence="1" type="ORF">AJ78_01688</name>
</gene>
<sequence length="259" mass="28558">MSNSADDPITTHGFTAVPASASALLSGTPEYPAPTSPAPPFSVLDIPIPNTPLAKRIQAYAHAHLITPTYNHSMRVYHFGLAIKRYRFPSWSFSDETYFLTCMLHDIGTTDENLRKTSLSFEFYGGMLAMEVLRNVGEGGGEGEKESQKGLVAPVKQAESVAEAIIRHQDLCEVGKITAVGQLVQLATIFDNTGSYEDLVHPSTIENVSAHFPRWQWANCFATTIRKENGLKPWAHTTALGEEEFPAKVLANKLMEEYE</sequence>
<evidence type="ECO:0000313" key="2">
    <source>
        <dbReference type="Proteomes" id="UP000182235"/>
    </source>
</evidence>
<comment type="caution">
    <text evidence="1">The sequence shown here is derived from an EMBL/GenBank/DDBJ whole genome shotgun (WGS) entry which is preliminary data.</text>
</comment>
<proteinExistence type="predicted"/>
<dbReference type="EMBL" id="LGRN01000039">
    <property type="protein sequence ID" value="OJD18311.1"/>
    <property type="molecule type" value="Genomic_DNA"/>
</dbReference>